<dbReference type="PROSITE" id="PS51419">
    <property type="entry name" value="RAB"/>
    <property type="match status" value="1"/>
</dbReference>
<dbReference type="PANTHER" id="PTHR24171:SF9">
    <property type="entry name" value="ANKYRIN REPEAT DOMAIN-CONTAINING PROTEIN 39"/>
    <property type="match status" value="1"/>
</dbReference>
<dbReference type="PROSITE" id="PS50088">
    <property type="entry name" value="ANK_REPEAT"/>
    <property type="match status" value="3"/>
</dbReference>
<dbReference type="InterPro" id="IPR002110">
    <property type="entry name" value="Ankyrin_rpt"/>
</dbReference>
<dbReference type="InterPro" id="IPR027417">
    <property type="entry name" value="P-loop_NTPase"/>
</dbReference>
<feature type="repeat" description="ANK" evidence="11">
    <location>
        <begin position="253"/>
        <end position="285"/>
    </location>
</feature>
<dbReference type="GO" id="GO:0003924">
    <property type="term" value="F:GTPase activity"/>
    <property type="evidence" value="ECO:0007669"/>
    <property type="project" value="InterPro"/>
</dbReference>
<dbReference type="OrthoDB" id="194358at2759"/>
<evidence type="ECO:0000256" key="4">
    <source>
        <dbReference type="ARBA" id="ARBA00022737"/>
    </source>
</evidence>
<dbReference type="KEGG" id="sre:PTSG_04341"/>
<dbReference type="InterPro" id="IPR005225">
    <property type="entry name" value="Small_GTP-bd"/>
</dbReference>
<keyword evidence="4" id="KW-0677">Repeat</keyword>
<dbReference type="PROSITE" id="PS51424">
    <property type="entry name" value="ROC"/>
    <property type="match status" value="1"/>
</dbReference>
<keyword evidence="3" id="KW-0808">Transferase</keyword>
<dbReference type="Pfam" id="PF13676">
    <property type="entry name" value="TIR_2"/>
    <property type="match status" value="1"/>
</dbReference>
<sequence>MASQQQPEQQYELWFKILLVGAVAGKTNLMVRMIDDHFQGSNKHTMGADVGLRLLEFHGKQIYLQLWDTGANASYSSLKRIYFKHARGAFLVYDVTDRSTFRGILETLQAIRAFADPKCCVALIGNKCDLEHRREVSFEEGQRFAMENGLVFFETSAKTGENVEKAFQELTARVVHRLETEDPPAATLHDACRQDTTFNRFNAVSRLLHLGQDPNRRDSQERLPLHIASESDASDVVQLLLKHSADINAKDKEGWTALHYAAFNDRADVVRILLEQGADTTIKHRFLFGKTALDLAVSRGHSDVIKLLRNPQAVQARPPSSPQPASLHDACKHGDTARVSALIDKGNVDVSEQDTQSDTPLHVACRHNHAAVVQLLLQKGANITTKNNKGQTPLDVAKASGHKAITSMTALQPTTATTPSSDSDQQPPEDRDEKGDEEDPATGELDDETQARLQQEKAKEAYVANVRRIMQEIAERCDQQMAGRAKLNLVGQGRAGKTTTLRSLRGLGFNKDEHSTKGAATHDMNVTVDSMDVYQWKAVTGFLSEVARSLRDTALAQAGGMDAVMRMKMEEAHRLREERVALQLVSETEADAPVAAKGDVHGDEAGLDASGEQVLASGNELGAHVVDDDDDDDDDDYDDDSDGGGTETADAAEPTSASLPSPPALAASSAVMTAGMGTVPNISTEEIENAIKDLNLDTTFGEGNARVTFKVFDLGGQSTFYIFHPFFLTKYAVYLLVFSMEDLLHQDESKRAETWEFMEHWLSSLHLHAKGAPVLIVGTFADVVSKRKQHENISRDIYSRLRHNPAFPGVIHNDKHGLWFWPVDNTKSIRDPMIQDLRQTISSTALAQEYVSQEVAVPYLHLYDKLHAIARDEKRPLLTFDDVVDIARTCGLRTRQETKACLQFLHLYSMVLYYDHVPGMENYVILSPQWAVDTMTRVIRNFDLHRDERDWEARAVGAQLWDDLVDRGILHRRLLEVLWKDVRDDLIEPFLQLMMEYGLCMDYTPPRSAESSDSSSDNSVHHDDEQQREHQQYLVPAILPMVLDTPSDLPSSVTLSVCAAQHVHKYAGHEPNTAYISFRLTPRASDAHVSAEDMQRTSFFPEGLFAVVLAHVLRYIQPSTSSTPMLSRTHVVVFVGEAEVELQLVPAVGGIKIKIAQARPRALLHMLCDIIVEAIRQRYHDLKPYVLLPHDDKTLLFFEDVRRHHNNKRALRVGRSQLLSPDDLIAKYGPLLPVLGLQENYDVFISYRQRGNRGLVLTLHPKLEHHGLVAFVDVNNLETGVNFKHACLTALQHSVVACPVLSVAAIHQMRSLGDTDTCDNVLLEWMAMLELQQLAHKHPDKIRLRRIVPLFLGSGWHDSNHTMSVASASEYDSPEYMKRLAESLPDVVSEKTAASLDQFFTQVLHLPPPQQHKTVRETVLSLFDIDGVMSFQRRVDRGADAARFAEQVRQVVSAGSSSRGVQRPTQTSQEATSSLPPSTQPAPADVSTLSADLREWLQSADLLAKVGPALIGVGVEKMDDLGRAMRLMGDDFKAEMKAAGAKPFHVACLLEAFEAEQ</sequence>
<dbReference type="InterPro" id="IPR032171">
    <property type="entry name" value="COR-A"/>
</dbReference>
<feature type="region of interest" description="Disordered" evidence="12">
    <location>
        <begin position="1453"/>
        <end position="1486"/>
    </location>
</feature>
<dbReference type="GeneID" id="16075012"/>
<feature type="repeat" description="ANK" evidence="11">
    <location>
        <begin position="220"/>
        <end position="252"/>
    </location>
</feature>
<feature type="repeat" description="ANK" evidence="11">
    <location>
        <begin position="356"/>
        <end position="388"/>
    </location>
</feature>
<reference evidence="15" key="1">
    <citation type="submission" date="2009-08" db="EMBL/GenBank/DDBJ databases">
        <title>Annotation of Salpingoeca rosetta.</title>
        <authorList>
            <consortium name="The Broad Institute Genome Sequencing Platform"/>
            <person name="Russ C."/>
            <person name="Cuomo C."/>
            <person name="Burger G."/>
            <person name="Gray M.W."/>
            <person name="Holland P.W.H."/>
            <person name="King N."/>
            <person name="Lang F.B.F."/>
            <person name="Roger A.J."/>
            <person name="Ruiz-Trillo I."/>
            <person name="Young S.K."/>
            <person name="Zeng Q."/>
            <person name="Gargeya S."/>
            <person name="Alvarado L."/>
            <person name="Berlin A."/>
            <person name="Chapman S.B."/>
            <person name="Chen Z."/>
            <person name="Freedman E."/>
            <person name="Gellesch M."/>
            <person name="Goldberg J."/>
            <person name="Griggs A."/>
            <person name="Gujja S."/>
            <person name="Heilman E."/>
            <person name="Heiman D."/>
            <person name="Howarth C."/>
            <person name="Mehta T."/>
            <person name="Neiman D."/>
            <person name="Pearson M."/>
            <person name="Roberts A."/>
            <person name="Saif S."/>
            <person name="Shea T."/>
            <person name="Shenoy N."/>
            <person name="Sisk P."/>
            <person name="Stolte C."/>
            <person name="Sykes S."/>
            <person name="White J."/>
            <person name="Yandava C."/>
            <person name="Haas B."/>
            <person name="Nusbaum C."/>
            <person name="Birren B."/>
        </authorList>
    </citation>
    <scope>NUCLEOTIDE SEQUENCE [LARGE SCALE GENOMIC DNA]</scope>
    <source>
        <strain evidence="15">ATCC 50818</strain>
    </source>
</reference>
<dbReference type="GO" id="GO:0005525">
    <property type="term" value="F:GTP binding"/>
    <property type="evidence" value="ECO:0007669"/>
    <property type="project" value="InterPro"/>
</dbReference>
<dbReference type="Pfam" id="PF16095">
    <property type="entry name" value="COR-A"/>
    <property type="match status" value="1"/>
</dbReference>
<protein>
    <recommendedName>
        <fullName evidence="2">non-specific serine/threonine protein kinase</fullName>
        <ecNumber evidence="2">2.7.11.1</ecNumber>
    </recommendedName>
</protein>
<dbReference type="Gene3D" id="1.10.10.10">
    <property type="entry name" value="Winged helix-like DNA-binding domain superfamily/Winged helix DNA-binding domain"/>
    <property type="match status" value="1"/>
</dbReference>
<dbReference type="SUPFAM" id="SSF52540">
    <property type="entry name" value="P-loop containing nucleoside triphosphate hydrolases"/>
    <property type="match status" value="2"/>
</dbReference>
<dbReference type="RefSeq" id="XP_004994429.1">
    <property type="nucleotide sequence ID" value="XM_004994372.1"/>
</dbReference>
<dbReference type="SMART" id="SM00173">
    <property type="entry name" value="RAS"/>
    <property type="match status" value="1"/>
</dbReference>
<comment type="catalytic activity">
    <reaction evidence="10">
        <text>L-seryl-[protein] + ATP = O-phospho-L-seryl-[protein] + ADP + H(+)</text>
        <dbReference type="Rhea" id="RHEA:17989"/>
        <dbReference type="Rhea" id="RHEA-COMP:9863"/>
        <dbReference type="Rhea" id="RHEA-COMP:11604"/>
        <dbReference type="ChEBI" id="CHEBI:15378"/>
        <dbReference type="ChEBI" id="CHEBI:29999"/>
        <dbReference type="ChEBI" id="CHEBI:30616"/>
        <dbReference type="ChEBI" id="CHEBI:83421"/>
        <dbReference type="ChEBI" id="CHEBI:456216"/>
        <dbReference type="EC" id="2.7.11.1"/>
    </reaction>
</comment>
<dbReference type="InParanoid" id="F2U898"/>
<dbReference type="Gene3D" id="3.40.50.10140">
    <property type="entry name" value="Toll/interleukin-1 receptor homology (TIR) domain"/>
    <property type="match status" value="1"/>
</dbReference>
<comment type="cofactor">
    <cofactor evidence="1">
        <name>Mg(2+)</name>
        <dbReference type="ChEBI" id="CHEBI:18420"/>
    </cofactor>
</comment>
<evidence type="ECO:0000256" key="9">
    <source>
        <dbReference type="ARBA" id="ARBA00047899"/>
    </source>
</evidence>
<evidence type="ECO:0000256" key="7">
    <source>
        <dbReference type="ARBA" id="ARBA00022840"/>
    </source>
</evidence>
<dbReference type="FunFam" id="3.40.50.300:FF:001447">
    <property type="entry name" value="Ras-related protein Rab-1B"/>
    <property type="match status" value="1"/>
</dbReference>
<dbReference type="GO" id="GO:0005524">
    <property type="term" value="F:ATP binding"/>
    <property type="evidence" value="ECO:0007669"/>
    <property type="project" value="UniProtKB-KW"/>
</dbReference>
<dbReference type="InterPro" id="IPR001806">
    <property type="entry name" value="Small_GTPase"/>
</dbReference>
<feature type="compositionally biased region" description="Polar residues" evidence="12">
    <location>
        <begin position="1453"/>
        <end position="1477"/>
    </location>
</feature>
<dbReference type="CDD" id="cd00154">
    <property type="entry name" value="Rab"/>
    <property type="match status" value="1"/>
</dbReference>
<comment type="catalytic activity">
    <reaction evidence="9">
        <text>L-threonyl-[protein] + ATP = O-phospho-L-threonyl-[protein] + ADP + H(+)</text>
        <dbReference type="Rhea" id="RHEA:46608"/>
        <dbReference type="Rhea" id="RHEA-COMP:11060"/>
        <dbReference type="Rhea" id="RHEA-COMP:11605"/>
        <dbReference type="ChEBI" id="CHEBI:15378"/>
        <dbReference type="ChEBI" id="CHEBI:30013"/>
        <dbReference type="ChEBI" id="CHEBI:30616"/>
        <dbReference type="ChEBI" id="CHEBI:61977"/>
        <dbReference type="ChEBI" id="CHEBI:456216"/>
        <dbReference type="EC" id="2.7.11.1"/>
    </reaction>
</comment>
<keyword evidence="6" id="KW-0418">Kinase</keyword>
<dbReference type="PANTHER" id="PTHR24171">
    <property type="entry name" value="ANKYRIN REPEAT DOMAIN-CONTAINING PROTEIN 39-RELATED"/>
    <property type="match status" value="1"/>
</dbReference>
<evidence type="ECO:0000313" key="16">
    <source>
        <dbReference type="Proteomes" id="UP000007799"/>
    </source>
</evidence>
<dbReference type="STRING" id="946362.F2U898"/>
<dbReference type="Proteomes" id="UP000007799">
    <property type="component" value="Unassembled WGS sequence"/>
</dbReference>
<keyword evidence="7" id="KW-0067">ATP-binding</keyword>
<dbReference type="SMART" id="SM00176">
    <property type="entry name" value="RAN"/>
    <property type="match status" value="1"/>
</dbReference>
<evidence type="ECO:0000256" key="2">
    <source>
        <dbReference type="ARBA" id="ARBA00012513"/>
    </source>
</evidence>
<dbReference type="eggNOG" id="KOG4177">
    <property type="taxonomic scope" value="Eukaryota"/>
</dbReference>
<feature type="domain" description="TIR" evidence="13">
    <location>
        <begin position="1239"/>
        <end position="1388"/>
    </location>
</feature>
<evidence type="ECO:0000256" key="12">
    <source>
        <dbReference type="SAM" id="MobiDB-lite"/>
    </source>
</evidence>
<dbReference type="InterPro" id="IPR035897">
    <property type="entry name" value="Toll_tir_struct_dom_sf"/>
</dbReference>
<evidence type="ECO:0000256" key="5">
    <source>
        <dbReference type="ARBA" id="ARBA00022741"/>
    </source>
</evidence>
<feature type="compositionally biased region" description="Acidic residues" evidence="12">
    <location>
        <begin position="627"/>
        <end position="642"/>
    </location>
</feature>
<dbReference type="EC" id="2.7.11.1" evidence="2"/>
<feature type="compositionally biased region" description="Acidic residues" evidence="12">
    <location>
        <begin position="435"/>
        <end position="448"/>
    </location>
</feature>
<dbReference type="SMART" id="SM00248">
    <property type="entry name" value="ANK"/>
    <property type="match status" value="5"/>
</dbReference>
<dbReference type="GO" id="GO:0007165">
    <property type="term" value="P:signal transduction"/>
    <property type="evidence" value="ECO:0007669"/>
    <property type="project" value="InterPro"/>
</dbReference>
<dbReference type="SMART" id="SM00174">
    <property type="entry name" value="RHO"/>
    <property type="match status" value="1"/>
</dbReference>
<dbReference type="Pfam" id="PF00071">
    <property type="entry name" value="Ras"/>
    <property type="match status" value="1"/>
</dbReference>
<dbReference type="PRINTS" id="PR00449">
    <property type="entry name" value="RASTRNSFRMNG"/>
</dbReference>
<dbReference type="GO" id="GO:0016301">
    <property type="term" value="F:kinase activity"/>
    <property type="evidence" value="ECO:0007669"/>
    <property type="project" value="UniProtKB-KW"/>
</dbReference>
<dbReference type="PROSITE" id="PS50104">
    <property type="entry name" value="TIR"/>
    <property type="match status" value="1"/>
</dbReference>
<evidence type="ECO:0000259" key="14">
    <source>
        <dbReference type="PROSITE" id="PS51424"/>
    </source>
</evidence>
<dbReference type="SMART" id="SM00175">
    <property type="entry name" value="RAB"/>
    <property type="match status" value="1"/>
</dbReference>
<evidence type="ECO:0000256" key="1">
    <source>
        <dbReference type="ARBA" id="ARBA00001946"/>
    </source>
</evidence>
<feature type="region of interest" description="Disordered" evidence="12">
    <location>
        <begin position="623"/>
        <end position="666"/>
    </location>
</feature>
<dbReference type="SUPFAM" id="SSF52200">
    <property type="entry name" value="Toll/Interleukin receptor TIR domain"/>
    <property type="match status" value="1"/>
</dbReference>
<accession>F2U898</accession>
<organism evidence="16">
    <name type="scientific">Salpingoeca rosetta (strain ATCC 50818 / BSB-021)</name>
    <dbReference type="NCBI Taxonomy" id="946362"/>
    <lineage>
        <taxon>Eukaryota</taxon>
        <taxon>Choanoflagellata</taxon>
        <taxon>Craspedida</taxon>
        <taxon>Salpingoecidae</taxon>
        <taxon>Salpingoeca</taxon>
    </lineage>
</organism>
<dbReference type="NCBIfam" id="TIGR00231">
    <property type="entry name" value="small_GTP"/>
    <property type="match status" value="1"/>
</dbReference>
<keyword evidence="8 11" id="KW-0040">ANK repeat</keyword>
<dbReference type="InterPro" id="IPR000157">
    <property type="entry name" value="TIR_dom"/>
</dbReference>
<evidence type="ECO:0000256" key="6">
    <source>
        <dbReference type="ARBA" id="ARBA00022777"/>
    </source>
</evidence>
<dbReference type="InterPro" id="IPR036770">
    <property type="entry name" value="Ankyrin_rpt-contain_sf"/>
</dbReference>
<evidence type="ECO:0000259" key="13">
    <source>
        <dbReference type="PROSITE" id="PS50104"/>
    </source>
</evidence>
<keyword evidence="16" id="KW-1185">Reference proteome</keyword>
<feature type="compositionally biased region" description="Low complexity" evidence="12">
    <location>
        <begin position="412"/>
        <end position="426"/>
    </location>
</feature>
<dbReference type="Gene3D" id="3.40.50.300">
    <property type="entry name" value="P-loop containing nucleotide triphosphate hydrolases"/>
    <property type="match status" value="2"/>
</dbReference>
<dbReference type="PRINTS" id="PR01415">
    <property type="entry name" value="ANKYRIN"/>
</dbReference>
<evidence type="ECO:0000313" key="15">
    <source>
        <dbReference type="EMBL" id="EGD72606.1"/>
    </source>
</evidence>
<dbReference type="Pfam" id="PF08477">
    <property type="entry name" value="Roc"/>
    <property type="match status" value="1"/>
</dbReference>
<proteinExistence type="predicted"/>
<evidence type="ECO:0000256" key="3">
    <source>
        <dbReference type="ARBA" id="ARBA00022679"/>
    </source>
</evidence>
<dbReference type="EMBL" id="GL832964">
    <property type="protein sequence ID" value="EGD72606.1"/>
    <property type="molecule type" value="Genomic_DNA"/>
</dbReference>
<dbReference type="InterPro" id="IPR036388">
    <property type="entry name" value="WH-like_DNA-bd_sf"/>
</dbReference>
<evidence type="ECO:0000256" key="11">
    <source>
        <dbReference type="PROSITE-ProRule" id="PRU00023"/>
    </source>
</evidence>
<dbReference type="PROSITE" id="PS50297">
    <property type="entry name" value="ANK_REP_REGION"/>
    <property type="match status" value="3"/>
</dbReference>
<evidence type="ECO:0000256" key="8">
    <source>
        <dbReference type="ARBA" id="ARBA00023043"/>
    </source>
</evidence>
<feature type="domain" description="Roc" evidence="14">
    <location>
        <begin position="478"/>
        <end position="848"/>
    </location>
</feature>
<feature type="region of interest" description="Disordered" evidence="12">
    <location>
        <begin position="1006"/>
        <end position="1027"/>
    </location>
</feature>
<dbReference type="Gene3D" id="1.25.40.20">
    <property type="entry name" value="Ankyrin repeat-containing domain"/>
    <property type="match status" value="3"/>
</dbReference>
<feature type="compositionally biased region" description="Low complexity" evidence="12">
    <location>
        <begin position="651"/>
        <end position="666"/>
    </location>
</feature>
<gene>
    <name evidence="15" type="ORF">PTSG_04341</name>
</gene>
<keyword evidence="5" id="KW-0547">Nucleotide-binding</keyword>
<evidence type="ECO:0000256" key="10">
    <source>
        <dbReference type="ARBA" id="ARBA00048679"/>
    </source>
</evidence>
<dbReference type="PROSITE" id="PS51421">
    <property type="entry name" value="RAS"/>
    <property type="match status" value="1"/>
</dbReference>
<dbReference type="Pfam" id="PF12796">
    <property type="entry name" value="Ank_2"/>
    <property type="match status" value="2"/>
</dbReference>
<dbReference type="SUPFAM" id="SSF48403">
    <property type="entry name" value="Ankyrin repeat"/>
    <property type="match status" value="1"/>
</dbReference>
<feature type="region of interest" description="Disordered" evidence="12">
    <location>
        <begin position="409"/>
        <end position="449"/>
    </location>
</feature>
<dbReference type="InterPro" id="IPR020859">
    <property type="entry name" value="ROC"/>
</dbReference>
<name>F2U898_SALR5</name>
<dbReference type="eggNOG" id="KOG0086">
    <property type="taxonomic scope" value="Eukaryota"/>
</dbReference>